<protein>
    <submittedName>
        <fullName evidence="1">Uncharacterized protein</fullName>
    </submittedName>
</protein>
<reference evidence="1 2" key="1">
    <citation type="submission" date="2020-07" db="EMBL/GenBank/DDBJ databases">
        <title>Roseicoccus Jingziensis gen. nov., sp. nov., isolated from coastal seawater.</title>
        <authorList>
            <person name="Feng X."/>
        </authorList>
    </citation>
    <scope>NUCLEOTIDE SEQUENCE [LARGE SCALE GENOMIC DNA]</scope>
    <source>
        <strain evidence="1 2">N1E253</strain>
    </source>
</reference>
<name>A0A851GKW5_9BACT</name>
<evidence type="ECO:0000313" key="2">
    <source>
        <dbReference type="Proteomes" id="UP000557872"/>
    </source>
</evidence>
<dbReference type="PROSITE" id="PS51257">
    <property type="entry name" value="PROKAR_LIPOPROTEIN"/>
    <property type="match status" value="1"/>
</dbReference>
<organism evidence="1 2">
    <name type="scientific">Oceaniferula marina</name>
    <dbReference type="NCBI Taxonomy" id="2748318"/>
    <lineage>
        <taxon>Bacteria</taxon>
        <taxon>Pseudomonadati</taxon>
        <taxon>Verrucomicrobiota</taxon>
        <taxon>Verrucomicrobiia</taxon>
        <taxon>Verrucomicrobiales</taxon>
        <taxon>Verrucomicrobiaceae</taxon>
        <taxon>Oceaniferula</taxon>
    </lineage>
</organism>
<dbReference type="RefSeq" id="WP_178935056.1">
    <property type="nucleotide sequence ID" value="NZ_JACBAZ010000023.1"/>
</dbReference>
<sequence length="143" mass="15743">MNALKLLQLFLICFLVSCGREGKPKLDETTPHFVMVGNQDEGVGKVIVGMGDTPTVLLLSGNYLFASGEKLAPDKWVFKILQLKPKQEEASLMINTGSQMYYNDDEELLNIDGAFTLNGSIPTWTGKYADLEDVIPSAVKTNK</sequence>
<gene>
    <name evidence="1" type="ORF">HW115_18890</name>
</gene>
<dbReference type="AlphaFoldDB" id="A0A851GKW5"/>
<dbReference type="Proteomes" id="UP000557872">
    <property type="component" value="Unassembled WGS sequence"/>
</dbReference>
<accession>A0A851GKW5</accession>
<proteinExistence type="predicted"/>
<evidence type="ECO:0000313" key="1">
    <source>
        <dbReference type="EMBL" id="NWK57692.1"/>
    </source>
</evidence>
<keyword evidence="2" id="KW-1185">Reference proteome</keyword>
<dbReference type="EMBL" id="JACBAZ010000023">
    <property type="protein sequence ID" value="NWK57692.1"/>
    <property type="molecule type" value="Genomic_DNA"/>
</dbReference>
<comment type="caution">
    <text evidence="1">The sequence shown here is derived from an EMBL/GenBank/DDBJ whole genome shotgun (WGS) entry which is preliminary data.</text>
</comment>